<dbReference type="InterPro" id="IPR027417">
    <property type="entry name" value="P-loop_NTPase"/>
</dbReference>
<name>A0A8S5THZ0_9CAUD</name>
<feature type="domain" description="Terminase large subunit-like endonuclease" evidence="2">
    <location>
        <begin position="287"/>
        <end position="573"/>
    </location>
</feature>
<accession>A0A8S5THZ0</accession>
<dbReference type="PANTHER" id="PTHR41287">
    <property type="match status" value="1"/>
</dbReference>
<dbReference type="InterPro" id="IPR046461">
    <property type="entry name" value="TerL_ATPase"/>
</dbReference>
<evidence type="ECO:0000259" key="2">
    <source>
        <dbReference type="Pfam" id="PF20441"/>
    </source>
</evidence>
<dbReference type="PANTHER" id="PTHR41287:SF1">
    <property type="entry name" value="PROTEIN YMFN"/>
    <property type="match status" value="1"/>
</dbReference>
<reference evidence="3" key="1">
    <citation type="journal article" date="2021" name="Proc. Natl. Acad. Sci. U.S.A.">
        <title>A Catalog of Tens of Thousands of Viruses from Human Metagenomes Reveals Hidden Associations with Chronic Diseases.</title>
        <authorList>
            <person name="Tisza M.J."/>
            <person name="Buck C.B."/>
        </authorList>
    </citation>
    <scope>NUCLEOTIDE SEQUENCE</scope>
    <source>
        <strain evidence="3">CtTfn5</strain>
    </source>
</reference>
<proteinExistence type="predicted"/>
<sequence>MERADREQIEKARKLKAETAVKLKSSKPPYKEFDKADKRLSAYIRGCIKNTDGHNLYDLLAVLRFIDFYDRYLFRAEEVKKFIVFYEALKFPTQRGMGRYKMTDVQVFQTAGIFGYWYKDNPKKRVCREALLFVPRKFSKTTYVASIAIYDFLFGDADAKGFVGANSYDQAKICFDIIRKIMSELDPTMRYFRVNREQIFSLLPQRSSYIRCLSSSPSKLDGLNASVVIMDEYAQADSAALKNVLTSSMGARVNPLTLVITTASEKTDTPFVDELEIHKAILRNERSNDDYFAHLFMPDLWDKEDDPATWKKVQPHLGITVQSDFYTHEWTKAQESKDKLKEFRNKYLNIFARDEQTTWISSDVLEKCFMSVDANSLRGAVCVSAADLSLKDDFSAVSYLFYSPQRVVNGSPCPFHSYTDYFLPKATIEKHANRELYKQWRDKGYLHECGEEIIDYRALAGSVLGKPWANYGIGFDPALSGEFVKIMETAPNVGSNALYPIRQTYLTFTPLVDIFYTAVAQRRITIDANPITSYCFRNVVLDENPQGLKKPIKGRAGDKIDGAISNLMCFWLFDNVKTYN</sequence>
<dbReference type="Pfam" id="PF20441">
    <property type="entry name" value="TerL_nuclease"/>
    <property type="match status" value="1"/>
</dbReference>
<evidence type="ECO:0000313" key="3">
    <source>
        <dbReference type="EMBL" id="DAF62615.1"/>
    </source>
</evidence>
<dbReference type="InterPro" id="IPR005021">
    <property type="entry name" value="Terminase_largesu-like"/>
</dbReference>
<dbReference type="InterPro" id="IPR046462">
    <property type="entry name" value="TerL_nuclease"/>
</dbReference>
<dbReference type="GO" id="GO:0004519">
    <property type="term" value="F:endonuclease activity"/>
    <property type="evidence" value="ECO:0007669"/>
    <property type="project" value="InterPro"/>
</dbReference>
<protein>
    <submittedName>
        <fullName evidence="3">Large Terminase</fullName>
    </submittedName>
</protein>
<evidence type="ECO:0000259" key="1">
    <source>
        <dbReference type="Pfam" id="PF03354"/>
    </source>
</evidence>
<dbReference type="Gene3D" id="3.40.50.300">
    <property type="entry name" value="P-loop containing nucleotide triphosphate hydrolases"/>
    <property type="match status" value="1"/>
</dbReference>
<feature type="domain" description="Terminase large subunit-like ATPase" evidence="1">
    <location>
        <begin position="106"/>
        <end position="278"/>
    </location>
</feature>
<organism evidence="3">
    <name type="scientific">Siphoviridae sp. ctTfn5</name>
    <dbReference type="NCBI Taxonomy" id="2827878"/>
    <lineage>
        <taxon>Viruses</taxon>
        <taxon>Duplodnaviria</taxon>
        <taxon>Heunggongvirae</taxon>
        <taxon>Uroviricota</taxon>
        <taxon>Caudoviricetes</taxon>
    </lineage>
</organism>
<dbReference type="EMBL" id="BK032825">
    <property type="protein sequence ID" value="DAF62615.1"/>
    <property type="molecule type" value="Genomic_DNA"/>
</dbReference>
<dbReference type="Pfam" id="PF03354">
    <property type="entry name" value="TerL_ATPase"/>
    <property type="match status" value="1"/>
</dbReference>